<keyword evidence="2 6" id="KW-0689">Ribosomal protein</keyword>
<evidence type="ECO:0000313" key="7">
    <source>
        <dbReference type="Proteomes" id="UP000670092"/>
    </source>
</evidence>
<dbReference type="PANTHER" id="PTHR11229">
    <property type="entry name" value="50S RIBOSOMAL PROTEIN L3"/>
    <property type="match status" value="1"/>
</dbReference>
<dbReference type="HAMAP" id="MF_01325_B">
    <property type="entry name" value="Ribosomal_uL3_B"/>
    <property type="match status" value="1"/>
</dbReference>
<comment type="similarity">
    <text evidence="1">Belongs to the universal ribosomal protein uL3 family.</text>
</comment>
<dbReference type="AlphaFoldDB" id="A0A8H7ZAI2"/>
<dbReference type="InterPro" id="IPR000597">
    <property type="entry name" value="Ribosomal_uL3"/>
</dbReference>
<organism evidence="6 7">
    <name type="scientific">Ajellomyces capsulatus</name>
    <name type="common">Darling's disease fungus</name>
    <name type="synonym">Histoplasma capsulatum</name>
    <dbReference type="NCBI Taxonomy" id="5037"/>
    <lineage>
        <taxon>Eukaryota</taxon>
        <taxon>Fungi</taxon>
        <taxon>Dikarya</taxon>
        <taxon>Ascomycota</taxon>
        <taxon>Pezizomycotina</taxon>
        <taxon>Eurotiomycetes</taxon>
        <taxon>Eurotiomycetidae</taxon>
        <taxon>Onygenales</taxon>
        <taxon>Ajellomycetaceae</taxon>
        <taxon>Histoplasma</taxon>
    </lineage>
</organism>
<dbReference type="PANTHER" id="PTHR11229:SF8">
    <property type="entry name" value="LARGE RIBOSOMAL SUBUNIT PROTEIN UL3M"/>
    <property type="match status" value="1"/>
</dbReference>
<proteinExistence type="inferred from homology"/>
<dbReference type="NCBIfam" id="TIGR03625">
    <property type="entry name" value="L3_bact"/>
    <property type="match status" value="1"/>
</dbReference>
<dbReference type="EMBL" id="JAEVHI010000001">
    <property type="protein sequence ID" value="KAG5304034.1"/>
    <property type="molecule type" value="Genomic_DNA"/>
</dbReference>
<gene>
    <name evidence="6" type="ORF">I7I52_02226</name>
</gene>
<evidence type="ECO:0000256" key="4">
    <source>
        <dbReference type="ARBA" id="ARBA00035209"/>
    </source>
</evidence>
<dbReference type="InterPro" id="IPR019927">
    <property type="entry name" value="Ribosomal_uL3_bac/org-type"/>
</dbReference>
<evidence type="ECO:0000256" key="3">
    <source>
        <dbReference type="ARBA" id="ARBA00023274"/>
    </source>
</evidence>
<name>A0A8H7ZAI2_AJECA</name>
<dbReference type="GO" id="GO:0005762">
    <property type="term" value="C:mitochondrial large ribosomal subunit"/>
    <property type="evidence" value="ECO:0007669"/>
    <property type="project" value="TreeGrafter"/>
</dbReference>
<keyword evidence="3" id="KW-0687">Ribonucleoprotein</keyword>
<dbReference type="VEuPathDB" id="FungiDB:I7I52_02226"/>
<evidence type="ECO:0000313" key="6">
    <source>
        <dbReference type="EMBL" id="KAG5304034.1"/>
    </source>
</evidence>
<dbReference type="GO" id="GO:0003735">
    <property type="term" value="F:structural constituent of ribosome"/>
    <property type="evidence" value="ECO:0007669"/>
    <property type="project" value="InterPro"/>
</dbReference>
<feature type="region of interest" description="Disordered" evidence="5">
    <location>
        <begin position="202"/>
        <end position="229"/>
    </location>
</feature>
<sequence>MLLRLLGKHALLFPSTSISRFNVDNVVGRRAFGIRSMYPPKADHFNIGPNLPILTSHPSVAHERKAATTPLRTGTLAIKKGMTAIFDLETGKRIPCTILQLDRVQVISHKTLRKNGYYAVQIGCGWKHERAVTRPMLGHFAANGVAPKRHIHEFRVKDENGLLPIGEMINANWFQEGQYVDARSNSRGMGFAGVMKRHGFHGQDRSHGVSLTHRSMGSSGPGQGGGSRVYPGKKMAGNMGNKQVTLQNLKVLKVDAEKGIVVVNGSVSGPKGCIVKLQDALKKPWPTIALRQNTESKMESC</sequence>
<dbReference type="Gene3D" id="3.30.160.810">
    <property type="match status" value="1"/>
</dbReference>
<protein>
    <recommendedName>
        <fullName evidence="4">Large ribosomal subunit protein uL3m</fullName>
    </recommendedName>
</protein>
<evidence type="ECO:0000256" key="1">
    <source>
        <dbReference type="ARBA" id="ARBA00006540"/>
    </source>
</evidence>
<dbReference type="Gene3D" id="2.40.30.10">
    <property type="entry name" value="Translation factors"/>
    <property type="match status" value="1"/>
</dbReference>
<dbReference type="Proteomes" id="UP000670092">
    <property type="component" value="Unassembled WGS sequence"/>
</dbReference>
<dbReference type="SUPFAM" id="SSF50447">
    <property type="entry name" value="Translation proteins"/>
    <property type="match status" value="1"/>
</dbReference>
<dbReference type="GO" id="GO:0006412">
    <property type="term" value="P:translation"/>
    <property type="evidence" value="ECO:0007669"/>
    <property type="project" value="InterPro"/>
</dbReference>
<accession>A0A8H7ZAI2</accession>
<evidence type="ECO:0000256" key="5">
    <source>
        <dbReference type="SAM" id="MobiDB-lite"/>
    </source>
</evidence>
<dbReference type="FunFam" id="2.40.30.10:FF:000004">
    <property type="entry name" value="50S ribosomal protein L3"/>
    <property type="match status" value="1"/>
</dbReference>
<dbReference type="Pfam" id="PF00297">
    <property type="entry name" value="Ribosomal_L3"/>
    <property type="match status" value="1"/>
</dbReference>
<dbReference type="OrthoDB" id="274683at2759"/>
<reference evidence="6 7" key="1">
    <citation type="submission" date="2021-01" db="EMBL/GenBank/DDBJ databases">
        <title>Chromosome-level genome assembly of a human fungal pathogen reveals clustering of transcriptionally co-regulated genes.</title>
        <authorList>
            <person name="Voorhies M."/>
            <person name="Cohen S."/>
            <person name="Shea T.P."/>
            <person name="Petrus S."/>
            <person name="Munoz J.F."/>
            <person name="Poplawski S."/>
            <person name="Goldman W.E."/>
            <person name="Michael T."/>
            <person name="Cuomo C.A."/>
            <person name="Sil A."/>
            <person name="Beyhan S."/>
        </authorList>
    </citation>
    <scope>NUCLEOTIDE SEQUENCE [LARGE SCALE GENOMIC DNA]</scope>
    <source>
        <strain evidence="6 7">G184AR</strain>
    </source>
</reference>
<evidence type="ECO:0000256" key="2">
    <source>
        <dbReference type="ARBA" id="ARBA00022980"/>
    </source>
</evidence>
<comment type="caution">
    <text evidence="6">The sequence shown here is derived from an EMBL/GenBank/DDBJ whole genome shotgun (WGS) entry which is preliminary data.</text>
</comment>
<dbReference type="FunFam" id="3.30.160.810:FF:000001">
    <property type="entry name" value="50S ribosomal protein L3"/>
    <property type="match status" value="1"/>
</dbReference>
<dbReference type="InterPro" id="IPR009000">
    <property type="entry name" value="Transl_B-barrel_sf"/>
</dbReference>